<dbReference type="GO" id="GO:0005634">
    <property type="term" value="C:nucleus"/>
    <property type="evidence" value="ECO:0007669"/>
    <property type="project" value="UniProtKB-SubCell"/>
</dbReference>
<keyword evidence="4" id="KW-0804">Transcription</keyword>
<evidence type="ECO:0000313" key="9">
    <source>
        <dbReference type="Proteomes" id="UP001055439"/>
    </source>
</evidence>
<keyword evidence="9" id="KW-1185">Reference proteome</keyword>
<name>A0A9E7GYY7_9LILI</name>
<evidence type="ECO:0000256" key="6">
    <source>
        <dbReference type="SAM" id="MobiDB-lite"/>
    </source>
</evidence>
<dbReference type="OrthoDB" id="1927134at2759"/>
<evidence type="ECO:0000259" key="7">
    <source>
        <dbReference type="Pfam" id="PF03634"/>
    </source>
</evidence>
<keyword evidence="3" id="KW-0238">DNA-binding</keyword>
<feature type="compositionally biased region" description="Basic and acidic residues" evidence="6">
    <location>
        <begin position="374"/>
        <end position="385"/>
    </location>
</feature>
<feature type="region of interest" description="Disordered" evidence="6">
    <location>
        <begin position="350"/>
        <end position="385"/>
    </location>
</feature>
<dbReference type="EMBL" id="CP097509">
    <property type="protein sequence ID" value="URE20607.1"/>
    <property type="molecule type" value="Genomic_DNA"/>
</dbReference>
<dbReference type="InterPro" id="IPR005333">
    <property type="entry name" value="Transcription_factor_TCP"/>
</dbReference>
<dbReference type="Proteomes" id="UP001055439">
    <property type="component" value="Chromosome 7"/>
</dbReference>
<feature type="domain" description="TCP" evidence="7">
    <location>
        <begin position="83"/>
        <end position="143"/>
    </location>
</feature>
<reference evidence="8" key="1">
    <citation type="submission" date="2022-05" db="EMBL/GenBank/DDBJ databases">
        <title>The Musa troglodytarum L. genome provides insights into the mechanism of non-climacteric behaviour and enrichment of carotenoids.</title>
        <authorList>
            <person name="Wang J."/>
        </authorList>
    </citation>
    <scope>NUCLEOTIDE SEQUENCE</scope>
    <source>
        <tissue evidence="8">Leaf</tissue>
    </source>
</reference>
<sequence length="385" mass="41568">MQFILPKKIRVDCIRSSATCIANFEQRRRDDESLKMINTSRAKEITTKQEGVPSDDILSATSSGLWPGLKESRIVRVPRAFGGKDRHSKVSTVRGLRDRRVRLSVPTAIQLYDLQDKLGVNQPSKVVDWLLTAAQHEIDKLPPLPFPPASFTRFCGSLPISQGANLSGACTTAEDVAYTAHRNAKRADEIGDCHLALFSSKTNDEGVVGTKVFEPVKVTGFTLSSRAGTDVTEAGNPIRVMEAENDEVGRYRGRVSADVSLPRASDSSLAGSGSNAISYDSCYHWDSASSNGYEHQLGGHSVPSPLSLSSGSPLVFYASGGMPSMFSPYMTALNGLNPVQLSHFQAAASQSSSATLPRSGSPTMVRPSQPRLSSDPHDPYDHQTN</sequence>
<accession>A0A9E7GYY7</accession>
<evidence type="ECO:0000256" key="4">
    <source>
        <dbReference type="ARBA" id="ARBA00023163"/>
    </source>
</evidence>
<dbReference type="GO" id="GO:0043565">
    <property type="term" value="F:sequence-specific DNA binding"/>
    <property type="evidence" value="ECO:0007669"/>
    <property type="project" value="TreeGrafter"/>
</dbReference>
<evidence type="ECO:0000256" key="1">
    <source>
        <dbReference type="ARBA" id="ARBA00004123"/>
    </source>
</evidence>
<evidence type="ECO:0000256" key="5">
    <source>
        <dbReference type="ARBA" id="ARBA00023242"/>
    </source>
</evidence>
<evidence type="ECO:0000256" key="2">
    <source>
        <dbReference type="ARBA" id="ARBA00023015"/>
    </source>
</evidence>
<protein>
    <submittedName>
        <fullName evidence="8">TCP family transcription factor</fullName>
    </submittedName>
</protein>
<evidence type="ECO:0000313" key="8">
    <source>
        <dbReference type="EMBL" id="URE20607.1"/>
    </source>
</evidence>
<dbReference type="Pfam" id="PF03634">
    <property type="entry name" value="TCP"/>
    <property type="match status" value="1"/>
</dbReference>
<gene>
    <name evidence="8" type="ORF">MUK42_11049</name>
</gene>
<dbReference type="AlphaFoldDB" id="A0A9E7GYY7"/>
<dbReference type="PANTHER" id="PTHR31072">
    <property type="entry name" value="TRANSCRIPTION FACTOR TCP4-RELATED"/>
    <property type="match status" value="1"/>
</dbReference>
<dbReference type="InterPro" id="IPR017887">
    <property type="entry name" value="TF_TCP_subgr"/>
</dbReference>
<keyword evidence="5" id="KW-0539">Nucleus</keyword>
<evidence type="ECO:0000256" key="3">
    <source>
        <dbReference type="ARBA" id="ARBA00023125"/>
    </source>
</evidence>
<dbReference type="GO" id="GO:0003700">
    <property type="term" value="F:DNA-binding transcription factor activity"/>
    <property type="evidence" value="ECO:0007669"/>
    <property type="project" value="InterPro"/>
</dbReference>
<dbReference type="PANTHER" id="PTHR31072:SF147">
    <property type="entry name" value="TRANSCRIPTION FACTOR TCP13"/>
    <property type="match status" value="1"/>
</dbReference>
<proteinExistence type="predicted"/>
<organism evidence="8 9">
    <name type="scientific">Musa troglodytarum</name>
    <name type="common">fe'i banana</name>
    <dbReference type="NCBI Taxonomy" id="320322"/>
    <lineage>
        <taxon>Eukaryota</taxon>
        <taxon>Viridiplantae</taxon>
        <taxon>Streptophyta</taxon>
        <taxon>Embryophyta</taxon>
        <taxon>Tracheophyta</taxon>
        <taxon>Spermatophyta</taxon>
        <taxon>Magnoliopsida</taxon>
        <taxon>Liliopsida</taxon>
        <taxon>Zingiberales</taxon>
        <taxon>Musaceae</taxon>
        <taxon>Musa</taxon>
    </lineage>
</organism>
<comment type="subcellular location">
    <subcellularLocation>
        <location evidence="1">Nucleus</location>
    </subcellularLocation>
</comment>
<keyword evidence="2" id="KW-0805">Transcription regulation</keyword>